<dbReference type="InterPro" id="IPR003615">
    <property type="entry name" value="HNH_nuc"/>
</dbReference>
<organism evidence="2 3">
    <name type="scientific">Candidatus Gottesmanbacteria bacterium GW2011_GWB1_49_7</name>
    <dbReference type="NCBI Taxonomy" id="1618448"/>
    <lineage>
        <taxon>Bacteria</taxon>
        <taxon>Candidatus Gottesmaniibacteriota</taxon>
    </lineage>
</organism>
<comment type="caution">
    <text evidence="2">The sequence shown here is derived from an EMBL/GenBank/DDBJ whole genome shotgun (WGS) entry which is preliminary data.</text>
</comment>
<reference evidence="2 3" key="1">
    <citation type="journal article" date="2015" name="Nature">
        <title>rRNA introns, odd ribosomes, and small enigmatic genomes across a large radiation of phyla.</title>
        <authorList>
            <person name="Brown C.T."/>
            <person name="Hug L.A."/>
            <person name="Thomas B.C."/>
            <person name="Sharon I."/>
            <person name="Castelle C.J."/>
            <person name="Singh A."/>
            <person name="Wilkins M.J."/>
            <person name="Williams K.H."/>
            <person name="Banfield J.F."/>
        </authorList>
    </citation>
    <scope>NUCLEOTIDE SEQUENCE [LARGE SCALE GENOMIC DNA]</scope>
</reference>
<dbReference type="SUPFAM" id="SSF54060">
    <property type="entry name" value="His-Me finger endonucleases"/>
    <property type="match status" value="1"/>
</dbReference>
<feature type="domain" description="HNH nuclease" evidence="1">
    <location>
        <begin position="106"/>
        <end position="144"/>
    </location>
</feature>
<dbReference type="EMBL" id="LCQD01000001">
    <property type="protein sequence ID" value="KKW13394.1"/>
    <property type="molecule type" value="Genomic_DNA"/>
</dbReference>
<protein>
    <recommendedName>
        <fullName evidence="1">HNH nuclease domain-containing protein</fullName>
    </recommendedName>
</protein>
<evidence type="ECO:0000313" key="2">
    <source>
        <dbReference type="EMBL" id="KKW13394.1"/>
    </source>
</evidence>
<dbReference type="InterPro" id="IPR044925">
    <property type="entry name" value="His-Me_finger_sf"/>
</dbReference>
<gene>
    <name evidence="2" type="ORF">UY48_C0001G0015</name>
</gene>
<evidence type="ECO:0000313" key="3">
    <source>
        <dbReference type="Proteomes" id="UP000034588"/>
    </source>
</evidence>
<proteinExistence type="predicted"/>
<evidence type="ECO:0000259" key="1">
    <source>
        <dbReference type="Pfam" id="PF13392"/>
    </source>
</evidence>
<dbReference type="Gene3D" id="3.90.75.20">
    <property type="match status" value="1"/>
</dbReference>
<dbReference type="Pfam" id="PF13392">
    <property type="entry name" value="HNH_3"/>
    <property type="match status" value="1"/>
</dbReference>
<sequence>MPAKLKYPGLQNKEWLYRKYHIDMLSTKQIAKEIGATFGAVSSWMQRHGIERRSIKESLSVRYQNGRCGKKAANWRGGKRVANGYVFLYTPGHPNATPDKPYIQEHRLIMEKHLGRFLETDEVVHHLNGVKTDNRIENLQVIKRGKHVSNHFKASHEVLTIREYIKELEAENEYLRAEIQRLQSRGIA</sequence>
<accession>A0A0G1Z3M4</accession>
<dbReference type="AlphaFoldDB" id="A0A0G1Z3M4"/>
<dbReference type="Proteomes" id="UP000034588">
    <property type="component" value="Unassembled WGS sequence"/>
</dbReference>
<name>A0A0G1Z3M4_9BACT</name>